<feature type="region of interest" description="Disordered" evidence="1">
    <location>
        <begin position="1"/>
        <end position="32"/>
    </location>
</feature>
<protein>
    <submittedName>
        <fullName evidence="3">Uncharacterized protein</fullName>
    </submittedName>
</protein>
<dbReference type="RefSeq" id="XP_036632597.1">
    <property type="nucleotide sequence ID" value="XM_036774095.1"/>
</dbReference>
<comment type="caution">
    <text evidence="3">The sequence shown here is derived from an EMBL/GenBank/DDBJ whole genome shotgun (WGS) entry which is preliminary data.</text>
</comment>
<feature type="transmembrane region" description="Helical" evidence="2">
    <location>
        <begin position="211"/>
        <end position="234"/>
    </location>
</feature>
<dbReference type="EMBL" id="JACETU010000003">
    <property type="protein sequence ID" value="KAF7432570.1"/>
    <property type="molecule type" value="Genomic_DNA"/>
</dbReference>
<dbReference type="GeneID" id="59374329"/>
<dbReference type="Proteomes" id="UP000623687">
    <property type="component" value="Unassembled WGS sequence"/>
</dbReference>
<dbReference type="AlphaFoldDB" id="A0A8H6ZUX1"/>
<reference evidence="3" key="1">
    <citation type="submission" date="2019-07" db="EMBL/GenBank/DDBJ databases">
        <authorList>
            <person name="Palmer J.M."/>
        </authorList>
    </citation>
    <scope>NUCLEOTIDE SEQUENCE</scope>
    <source>
        <strain evidence="3">PC9</strain>
    </source>
</reference>
<name>A0A8H6ZUX1_PLEOS</name>
<feature type="transmembrane region" description="Helical" evidence="2">
    <location>
        <begin position="240"/>
        <end position="261"/>
    </location>
</feature>
<gene>
    <name evidence="3" type="ORF">PC9H_004511</name>
</gene>
<keyword evidence="2" id="KW-0472">Membrane</keyword>
<feature type="compositionally biased region" description="Polar residues" evidence="1">
    <location>
        <begin position="17"/>
        <end position="28"/>
    </location>
</feature>
<evidence type="ECO:0000256" key="2">
    <source>
        <dbReference type="SAM" id="Phobius"/>
    </source>
</evidence>
<proteinExistence type="predicted"/>
<dbReference type="VEuPathDB" id="FungiDB:PC9H_004511"/>
<evidence type="ECO:0000256" key="1">
    <source>
        <dbReference type="SAM" id="MobiDB-lite"/>
    </source>
</evidence>
<evidence type="ECO:0000313" key="4">
    <source>
        <dbReference type="Proteomes" id="UP000623687"/>
    </source>
</evidence>
<evidence type="ECO:0000313" key="3">
    <source>
        <dbReference type="EMBL" id="KAF7432570.1"/>
    </source>
</evidence>
<keyword evidence="2" id="KW-1133">Transmembrane helix</keyword>
<organism evidence="3 4">
    <name type="scientific">Pleurotus ostreatus</name>
    <name type="common">Oyster mushroom</name>
    <name type="synonym">White-rot fungus</name>
    <dbReference type="NCBI Taxonomy" id="5322"/>
    <lineage>
        <taxon>Eukaryota</taxon>
        <taxon>Fungi</taxon>
        <taxon>Dikarya</taxon>
        <taxon>Basidiomycota</taxon>
        <taxon>Agaricomycotina</taxon>
        <taxon>Agaricomycetes</taxon>
        <taxon>Agaricomycetidae</taxon>
        <taxon>Agaricales</taxon>
        <taxon>Pleurotineae</taxon>
        <taxon>Pleurotaceae</taxon>
        <taxon>Pleurotus</taxon>
    </lineage>
</organism>
<keyword evidence="2" id="KW-0812">Transmembrane</keyword>
<keyword evidence="4" id="KW-1185">Reference proteome</keyword>
<sequence>MQRATEQEEGPYRDSLATDTTKADSPQSHLGDIGLQHKGETSCIMASTDQDTNHQFSLDYTLPPLVGSLQQSWTTTFQSGAVVVRRISDIMANTELTGRLSRRDKSALLAANAINLLILFKDKDNFSDIPAGVCPPSLLILAYISVVTNSCATVTAMVVTDMISDLCYKSSCQRCRLKRSAVERGTTTEHMMQILQGFGAPKGIYSWRFFLIYWLVLFVSGFVITVAEILLFIATVEVKWVEITLFVVIIIVCLPPFLYFLPGRSRLEH</sequence>
<accession>A0A8H6ZUX1</accession>